<comment type="subcellular location">
    <subcellularLocation>
        <location evidence="2">Membrane</location>
    </subcellularLocation>
</comment>
<dbReference type="PRINTS" id="PR00465">
    <property type="entry name" value="EP450IV"/>
</dbReference>
<keyword evidence="6 12" id="KW-0479">Metal-binding</keyword>
<comment type="cofactor">
    <cofactor evidence="1 12">
        <name>heme</name>
        <dbReference type="ChEBI" id="CHEBI:30413"/>
    </cofactor>
</comment>
<keyword evidence="11" id="KW-0472">Membrane</keyword>
<evidence type="ECO:0000256" key="9">
    <source>
        <dbReference type="ARBA" id="ARBA00023004"/>
    </source>
</evidence>
<feature type="binding site" description="axial binding residue" evidence="12">
    <location>
        <position position="448"/>
    </location>
    <ligand>
        <name>heme</name>
        <dbReference type="ChEBI" id="CHEBI:30413"/>
    </ligand>
    <ligandPart>
        <name>Fe</name>
        <dbReference type="ChEBI" id="CHEBI:18248"/>
    </ligandPart>
</feature>
<dbReference type="EMBL" id="KN822013">
    <property type="protein sequence ID" value="KIM67324.1"/>
    <property type="molecule type" value="Genomic_DNA"/>
</dbReference>
<dbReference type="GO" id="GO:0020037">
    <property type="term" value="F:heme binding"/>
    <property type="evidence" value="ECO:0007669"/>
    <property type="project" value="InterPro"/>
</dbReference>
<dbReference type="Gene3D" id="1.10.630.10">
    <property type="entry name" value="Cytochrome P450"/>
    <property type="match status" value="1"/>
</dbReference>
<evidence type="ECO:0000256" key="10">
    <source>
        <dbReference type="ARBA" id="ARBA00023033"/>
    </source>
</evidence>
<dbReference type="InterPro" id="IPR017972">
    <property type="entry name" value="Cyt_P450_CS"/>
</dbReference>
<dbReference type="GO" id="GO:0016705">
    <property type="term" value="F:oxidoreductase activity, acting on paired donors, with incorporation or reduction of molecular oxygen"/>
    <property type="evidence" value="ECO:0007669"/>
    <property type="project" value="InterPro"/>
</dbReference>
<dbReference type="InterPro" id="IPR002403">
    <property type="entry name" value="Cyt_P450_E_grp-IV"/>
</dbReference>
<evidence type="ECO:0000256" key="7">
    <source>
        <dbReference type="ARBA" id="ARBA00022989"/>
    </source>
</evidence>
<accession>A0A0C3EG81</accession>
<evidence type="ECO:0000256" key="3">
    <source>
        <dbReference type="ARBA" id="ARBA00010617"/>
    </source>
</evidence>
<evidence type="ECO:0000256" key="12">
    <source>
        <dbReference type="PIRSR" id="PIRSR602403-1"/>
    </source>
</evidence>
<protein>
    <recommendedName>
        <fullName evidence="16">Cytochrome P450</fullName>
    </recommendedName>
</protein>
<dbReference type="Proteomes" id="UP000053989">
    <property type="component" value="Unassembled WGS sequence"/>
</dbReference>
<keyword evidence="9 12" id="KW-0408">Iron</keyword>
<dbReference type="SUPFAM" id="SSF48264">
    <property type="entry name" value="Cytochrome P450"/>
    <property type="match status" value="1"/>
</dbReference>
<evidence type="ECO:0000313" key="15">
    <source>
        <dbReference type="Proteomes" id="UP000053989"/>
    </source>
</evidence>
<dbReference type="OrthoDB" id="1844152at2759"/>
<dbReference type="PANTHER" id="PTHR46206">
    <property type="entry name" value="CYTOCHROME P450"/>
    <property type="match status" value="1"/>
</dbReference>
<keyword evidence="5" id="KW-0812">Transmembrane</keyword>
<keyword evidence="4 12" id="KW-0349">Heme</keyword>
<evidence type="ECO:0000256" key="5">
    <source>
        <dbReference type="ARBA" id="ARBA00022692"/>
    </source>
</evidence>
<proteinExistence type="inferred from homology"/>
<evidence type="ECO:0000256" key="1">
    <source>
        <dbReference type="ARBA" id="ARBA00001971"/>
    </source>
</evidence>
<comment type="similarity">
    <text evidence="3 13">Belongs to the cytochrome P450 family.</text>
</comment>
<dbReference type="InterPro" id="IPR036396">
    <property type="entry name" value="Cyt_P450_sf"/>
</dbReference>
<dbReference type="GO" id="GO:0016020">
    <property type="term" value="C:membrane"/>
    <property type="evidence" value="ECO:0007669"/>
    <property type="project" value="UniProtKB-SubCell"/>
</dbReference>
<name>A0A0C3EG81_9AGAM</name>
<evidence type="ECO:0000256" key="8">
    <source>
        <dbReference type="ARBA" id="ARBA00023002"/>
    </source>
</evidence>
<keyword evidence="8 13" id="KW-0560">Oxidoreductase</keyword>
<dbReference type="InterPro" id="IPR001128">
    <property type="entry name" value="Cyt_P450"/>
</dbReference>
<dbReference type="InParanoid" id="A0A0C3EG81"/>
<evidence type="ECO:0000256" key="4">
    <source>
        <dbReference type="ARBA" id="ARBA00022617"/>
    </source>
</evidence>
<evidence type="ECO:0000256" key="13">
    <source>
        <dbReference type="RuleBase" id="RU000461"/>
    </source>
</evidence>
<keyword evidence="7" id="KW-1133">Transmembrane helix</keyword>
<reference evidence="14 15" key="1">
    <citation type="submission" date="2014-04" db="EMBL/GenBank/DDBJ databases">
        <authorList>
            <consortium name="DOE Joint Genome Institute"/>
            <person name="Kuo A."/>
            <person name="Kohler A."/>
            <person name="Nagy L.G."/>
            <person name="Floudas D."/>
            <person name="Copeland A."/>
            <person name="Barry K.W."/>
            <person name="Cichocki N."/>
            <person name="Veneault-Fourrey C."/>
            <person name="LaButti K."/>
            <person name="Lindquist E.A."/>
            <person name="Lipzen A."/>
            <person name="Lundell T."/>
            <person name="Morin E."/>
            <person name="Murat C."/>
            <person name="Sun H."/>
            <person name="Tunlid A."/>
            <person name="Henrissat B."/>
            <person name="Grigoriev I.V."/>
            <person name="Hibbett D.S."/>
            <person name="Martin F."/>
            <person name="Nordberg H.P."/>
            <person name="Cantor M.N."/>
            <person name="Hua S.X."/>
        </authorList>
    </citation>
    <scope>NUCLEOTIDE SEQUENCE [LARGE SCALE GENOMIC DNA]</scope>
    <source>
        <strain evidence="14 15">Foug A</strain>
    </source>
</reference>
<dbReference type="GO" id="GO:0005506">
    <property type="term" value="F:iron ion binding"/>
    <property type="evidence" value="ECO:0007669"/>
    <property type="project" value="InterPro"/>
</dbReference>
<dbReference type="HOGENOM" id="CLU_022195_0_2_1"/>
<keyword evidence="10 13" id="KW-0503">Monooxygenase</keyword>
<gene>
    <name evidence="14" type="ORF">SCLCIDRAFT_181505</name>
</gene>
<dbReference type="Pfam" id="PF00067">
    <property type="entry name" value="p450"/>
    <property type="match status" value="1"/>
</dbReference>
<keyword evidence="15" id="KW-1185">Reference proteome</keyword>
<evidence type="ECO:0008006" key="16">
    <source>
        <dbReference type="Google" id="ProtNLM"/>
    </source>
</evidence>
<evidence type="ECO:0000256" key="6">
    <source>
        <dbReference type="ARBA" id="ARBA00022723"/>
    </source>
</evidence>
<evidence type="ECO:0000256" key="2">
    <source>
        <dbReference type="ARBA" id="ARBA00004370"/>
    </source>
</evidence>
<reference evidence="15" key="2">
    <citation type="submission" date="2015-01" db="EMBL/GenBank/DDBJ databases">
        <title>Evolutionary Origins and Diversification of the Mycorrhizal Mutualists.</title>
        <authorList>
            <consortium name="DOE Joint Genome Institute"/>
            <consortium name="Mycorrhizal Genomics Consortium"/>
            <person name="Kohler A."/>
            <person name="Kuo A."/>
            <person name="Nagy L.G."/>
            <person name="Floudas D."/>
            <person name="Copeland A."/>
            <person name="Barry K.W."/>
            <person name="Cichocki N."/>
            <person name="Veneault-Fourrey C."/>
            <person name="LaButti K."/>
            <person name="Lindquist E.A."/>
            <person name="Lipzen A."/>
            <person name="Lundell T."/>
            <person name="Morin E."/>
            <person name="Murat C."/>
            <person name="Riley R."/>
            <person name="Ohm R."/>
            <person name="Sun H."/>
            <person name="Tunlid A."/>
            <person name="Henrissat B."/>
            <person name="Grigoriev I.V."/>
            <person name="Hibbett D.S."/>
            <person name="Martin F."/>
        </authorList>
    </citation>
    <scope>NUCLEOTIDE SEQUENCE [LARGE SCALE GENOMIC DNA]</scope>
    <source>
        <strain evidence="15">Foug A</strain>
    </source>
</reference>
<dbReference type="PANTHER" id="PTHR46206:SF5">
    <property type="entry name" value="P450, PUTATIVE (EUROFUNG)-RELATED"/>
    <property type="match status" value="1"/>
</dbReference>
<organism evidence="14 15">
    <name type="scientific">Scleroderma citrinum Foug A</name>
    <dbReference type="NCBI Taxonomy" id="1036808"/>
    <lineage>
        <taxon>Eukaryota</taxon>
        <taxon>Fungi</taxon>
        <taxon>Dikarya</taxon>
        <taxon>Basidiomycota</taxon>
        <taxon>Agaricomycotina</taxon>
        <taxon>Agaricomycetes</taxon>
        <taxon>Agaricomycetidae</taxon>
        <taxon>Boletales</taxon>
        <taxon>Sclerodermatineae</taxon>
        <taxon>Sclerodermataceae</taxon>
        <taxon>Scleroderma</taxon>
    </lineage>
</organism>
<dbReference type="AlphaFoldDB" id="A0A0C3EG81"/>
<evidence type="ECO:0000313" key="14">
    <source>
        <dbReference type="EMBL" id="KIM67324.1"/>
    </source>
</evidence>
<dbReference type="PROSITE" id="PS00086">
    <property type="entry name" value="CYTOCHROME_P450"/>
    <property type="match status" value="1"/>
</dbReference>
<dbReference type="CDD" id="cd11041">
    <property type="entry name" value="CYP503A1-like"/>
    <property type="match status" value="1"/>
</dbReference>
<evidence type="ECO:0000256" key="11">
    <source>
        <dbReference type="ARBA" id="ARBA00023136"/>
    </source>
</evidence>
<dbReference type="STRING" id="1036808.A0A0C3EG81"/>
<sequence length="505" mass="57861">MTPFSECPLLSLHMDSIICLLLSALTVLAVGVNRLRWSKLDAIPSVGPSGYLSSYYGAARFILHAKTMIQEGYDQYKDGFFKVPMMNRWVVVITGPRLLEELRKIPDERLSFDHAMRDLLQVKYTFGLEVQEQPYHVQVVRDHLRRNISQLFPEVFEEIRLSFDDIVPLRETEWVKVGAYSAAMKAVCRASNRVFVGLPICQSSEFEELQSKFARQVIARASLMNLFPTLLHPLTSRLLTNTFSSLRRCIELLKPIVDERLKKEELLGKNWPGKPCDTISWLLDVSSPEDRNVRSIALRILILNIASLHPLTQTFTHALFNLAVYPQFQEPLREEVKAVISQHGWSRESMSLLPKMDSFLKESQRVSTTTILPVMRKAMEDVIFSDGTKIPSGTHVTVASGPMHLDSRYYPNAYEFDPFRFCSSRKEALTKDSMNLSHISFGHGKRKCPGQFFSSTMMTTMMAYLVLNYDMKLENDGVRPPDVWFLMSCAPNRTAEILFRRRPTC</sequence>
<dbReference type="GO" id="GO:0004497">
    <property type="term" value="F:monooxygenase activity"/>
    <property type="evidence" value="ECO:0007669"/>
    <property type="project" value="UniProtKB-KW"/>
</dbReference>